<dbReference type="CDD" id="cd14014">
    <property type="entry name" value="STKc_PknB_like"/>
    <property type="match status" value="1"/>
</dbReference>
<organism evidence="11 12">
    <name type="scientific">Dermacoccus profundi</name>
    <dbReference type="NCBI Taxonomy" id="322602"/>
    <lineage>
        <taxon>Bacteria</taxon>
        <taxon>Bacillati</taxon>
        <taxon>Actinomycetota</taxon>
        <taxon>Actinomycetes</taxon>
        <taxon>Micrococcales</taxon>
        <taxon>Dermacoccaceae</taxon>
        <taxon>Dermacoccus</taxon>
    </lineage>
</organism>
<evidence type="ECO:0000256" key="6">
    <source>
        <dbReference type="ARBA" id="ARBA00022840"/>
    </source>
</evidence>
<reference evidence="11 12" key="1">
    <citation type="journal article" date="2019" name="Int. J. Syst. Evol. Microbiol.">
        <title>The Global Catalogue of Microorganisms (GCM) 10K type strain sequencing project: providing services to taxonomists for standard genome sequencing and annotation.</title>
        <authorList>
            <consortium name="The Broad Institute Genomics Platform"/>
            <consortium name="The Broad Institute Genome Sequencing Center for Infectious Disease"/>
            <person name="Wu L."/>
            <person name="Ma J."/>
        </authorList>
    </citation>
    <scope>NUCLEOTIDE SEQUENCE [LARGE SCALE GENOMIC DNA]</scope>
    <source>
        <strain evidence="11 12">JCM 14589</strain>
    </source>
</reference>
<dbReference type="PANTHER" id="PTHR43289:SF6">
    <property type="entry name" value="SERINE_THREONINE-PROTEIN KINASE NEKL-3"/>
    <property type="match status" value="1"/>
</dbReference>
<evidence type="ECO:0000256" key="5">
    <source>
        <dbReference type="ARBA" id="ARBA00022777"/>
    </source>
</evidence>
<dbReference type="SUPFAM" id="SSF56112">
    <property type="entry name" value="Protein kinase-like (PK-like)"/>
    <property type="match status" value="1"/>
</dbReference>
<proteinExistence type="predicted"/>
<feature type="domain" description="Protein kinase" evidence="10">
    <location>
        <begin position="7"/>
        <end position="264"/>
    </location>
</feature>
<keyword evidence="9" id="KW-1133">Transmembrane helix</keyword>
<dbReference type="Gene3D" id="1.10.510.10">
    <property type="entry name" value="Transferase(Phosphotransferase) domain 1"/>
    <property type="match status" value="1"/>
</dbReference>
<evidence type="ECO:0000313" key="11">
    <source>
        <dbReference type="EMBL" id="GAA1565777.1"/>
    </source>
</evidence>
<name>A0ABN2CWH5_9MICO</name>
<dbReference type="Gene3D" id="3.30.200.20">
    <property type="entry name" value="Phosphorylase Kinase, domain 1"/>
    <property type="match status" value="1"/>
</dbReference>
<dbReference type="EMBL" id="BAAANW010000010">
    <property type="protein sequence ID" value="GAA1565777.1"/>
    <property type="molecule type" value="Genomic_DNA"/>
</dbReference>
<feature type="transmembrane region" description="Helical" evidence="9">
    <location>
        <begin position="317"/>
        <end position="340"/>
    </location>
</feature>
<keyword evidence="2" id="KW-0723">Serine/threonine-protein kinase</keyword>
<accession>A0ABN2CWH5</accession>
<keyword evidence="5" id="KW-0418">Kinase</keyword>
<dbReference type="PROSITE" id="PS00108">
    <property type="entry name" value="PROTEIN_KINASE_ST"/>
    <property type="match status" value="1"/>
</dbReference>
<dbReference type="PROSITE" id="PS00107">
    <property type="entry name" value="PROTEIN_KINASE_ATP"/>
    <property type="match status" value="1"/>
</dbReference>
<dbReference type="Pfam" id="PF00069">
    <property type="entry name" value="Pkinase"/>
    <property type="match status" value="1"/>
</dbReference>
<gene>
    <name evidence="11" type="ORF">GCM10009763_12700</name>
</gene>
<keyword evidence="12" id="KW-1185">Reference proteome</keyword>
<evidence type="ECO:0000256" key="3">
    <source>
        <dbReference type="ARBA" id="ARBA00022679"/>
    </source>
</evidence>
<evidence type="ECO:0000256" key="7">
    <source>
        <dbReference type="PROSITE-ProRule" id="PRU10141"/>
    </source>
</evidence>
<feature type="binding site" evidence="7">
    <location>
        <position position="36"/>
    </location>
    <ligand>
        <name>ATP</name>
        <dbReference type="ChEBI" id="CHEBI:30616"/>
    </ligand>
</feature>
<comment type="caution">
    <text evidence="11">The sequence shown here is derived from an EMBL/GenBank/DDBJ whole genome shotgun (WGS) entry which is preliminary data.</text>
</comment>
<keyword evidence="3" id="KW-0808">Transferase</keyword>
<evidence type="ECO:0000256" key="2">
    <source>
        <dbReference type="ARBA" id="ARBA00022527"/>
    </source>
</evidence>
<dbReference type="InterPro" id="IPR017441">
    <property type="entry name" value="Protein_kinase_ATP_BS"/>
</dbReference>
<dbReference type="SMART" id="SM00220">
    <property type="entry name" value="S_TKc"/>
    <property type="match status" value="1"/>
</dbReference>
<dbReference type="InterPro" id="IPR000719">
    <property type="entry name" value="Prot_kinase_dom"/>
</dbReference>
<dbReference type="PROSITE" id="PS50011">
    <property type="entry name" value="PROTEIN_KINASE_DOM"/>
    <property type="match status" value="1"/>
</dbReference>
<evidence type="ECO:0000313" key="12">
    <source>
        <dbReference type="Proteomes" id="UP001500350"/>
    </source>
</evidence>
<dbReference type="PANTHER" id="PTHR43289">
    <property type="entry name" value="MITOGEN-ACTIVATED PROTEIN KINASE KINASE KINASE 20-RELATED"/>
    <property type="match status" value="1"/>
</dbReference>
<dbReference type="InterPro" id="IPR008271">
    <property type="entry name" value="Ser/Thr_kinase_AS"/>
</dbReference>
<feature type="region of interest" description="Disordered" evidence="8">
    <location>
        <begin position="264"/>
        <end position="312"/>
    </location>
</feature>
<dbReference type="RefSeq" id="WP_346026983.1">
    <property type="nucleotide sequence ID" value="NZ_BAAANW010000010.1"/>
</dbReference>
<dbReference type="Proteomes" id="UP001500350">
    <property type="component" value="Unassembled WGS sequence"/>
</dbReference>
<keyword evidence="9" id="KW-0812">Transmembrane</keyword>
<keyword evidence="9" id="KW-0472">Membrane</keyword>
<evidence type="ECO:0000259" key="10">
    <source>
        <dbReference type="PROSITE" id="PS50011"/>
    </source>
</evidence>
<evidence type="ECO:0000256" key="1">
    <source>
        <dbReference type="ARBA" id="ARBA00012513"/>
    </source>
</evidence>
<dbReference type="EC" id="2.7.11.1" evidence="1"/>
<sequence>MQHLGPYELLDVIGQGGMGRVWRARDTRYDRVVALKVIADQEADEADYLKLFRREADLVGRMNSPHIVPIHNYGEIDDQAYLDMRYVDGHSLSGVVRQFGPASLGTAIEIVEQAASALDDAHAAGVVHRDVKPANLLVDRKGFVYLADFGIAVVDRHKVAAGSQILGSWAYMAPERFTASSEDGPAVDVYALGCVLYYALTGEPPFAGRELEELRQAHRHAKAPSLVGRVDEVTPRVDAAIRWALRKDPAERPPSAGEWIAATKKERRRAAAGGSGRPAPAPARPSAPPRAHQASPARVASARAAPRPAPAPSGGGMSAFLVAVLVVLVLVASGLAAVIVNNL</sequence>
<keyword evidence="6 7" id="KW-0067">ATP-binding</keyword>
<evidence type="ECO:0000256" key="8">
    <source>
        <dbReference type="SAM" id="MobiDB-lite"/>
    </source>
</evidence>
<keyword evidence="4 7" id="KW-0547">Nucleotide-binding</keyword>
<feature type="compositionally biased region" description="Pro residues" evidence="8">
    <location>
        <begin position="279"/>
        <end position="288"/>
    </location>
</feature>
<evidence type="ECO:0000256" key="4">
    <source>
        <dbReference type="ARBA" id="ARBA00022741"/>
    </source>
</evidence>
<evidence type="ECO:0000256" key="9">
    <source>
        <dbReference type="SAM" id="Phobius"/>
    </source>
</evidence>
<protein>
    <recommendedName>
        <fullName evidence="1">non-specific serine/threonine protein kinase</fullName>
        <ecNumber evidence="1">2.7.11.1</ecNumber>
    </recommendedName>
</protein>
<dbReference type="InterPro" id="IPR011009">
    <property type="entry name" value="Kinase-like_dom_sf"/>
</dbReference>
<feature type="compositionally biased region" description="Low complexity" evidence="8">
    <location>
        <begin position="289"/>
        <end position="306"/>
    </location>
</feature>